<proteinExistence type="inferred from homology"/>
<evidence type="ECO:0000256" key="5">
    <source>
        <dbReference type="ARBA" id="ARBA00022989"/>
    </source>
</evidence>
<feature type="transmembrane region" description="Helical" evidence="8">
    <location>
        <begin position="459"/>
        <end position="483"/>
    </location>
</feature>
<dbReference type="PROSITE" id="PS50283">
    <property type="entry name" value="NA_SOLUT_SYMP_3"/>
    <property type="match status" value="1"/>
</dbReference>
<feature type="transmembrane region" description="Helical" evidence="8">
    <location>
        <begin position="227"/>
        <end position="247"/>
    </location>
</feature>
<feature type="transmembrane region" description="Helical" evidence="8">
    <location>
        <begin position="157"/>
        <end position="180"/>
    </location>
</feature>
<keyword evidence="5 8" id="KW-1133">Transmembrane helix</keyword>
<feature type="transmembrane region" description="Helical" evidence="8">
    <location>
        <begin position="12"/>
        <end position="29"/>
    </location>
</feature>
<organism evidence="9 10">
    <name type="scientific">Lachancea quebecensis</name>
    <dbReference type="NCBI Taxonomy" id="1654605"/>
    <lineage>
        <taxon>Eukaryota</taxon>
        <taxon>Fungi</taxon>
        <taxon>Dikarya</taxon>
        <taxon>Ascomycota</taxon>
        <taxon>Saccharomycotina</taxon>
        <taxon>Saccharomycetes</taxon>
        <taxon>Saccharomycetales</taxon>
        <taxon>Saccharomycetaceae</taxon>
        <taxon>Lachancea</taxon>
    </lineage>
</organism>
<feature type="transmembrane region" description="Helical" evidence="8">
    <location>
        <begin position="78"/>
        <end position="99"/>
    </location>
</feature>
<feature type="transmembrane region" description="Helical" evidence="8">
    <location>
        <begin position="377"/>
        <end position="396"/>
    </location>
</feature>
<feature type="transmembrane region" description="Helical" evidence="8">
    <location>
        <begin position="120"/>
        <end position="137"/>
    </location>
</feature>
<protein>
    <submittedName>
        <fullName evidence="9">LAQU0S06e01156g1_1</fullName>
    </submittedName>
</protein>
<feature type="transmembrane region" description="Helical" evidence="8">
    <location>
        <begin position="187"/>
        <end position="207"/>
    </location>
</feature>
<gene>
    <name evidence="9" type="ORF">LAQU0_S06e01156g</name>
</gene>
<dbReference type="PANTHER" id="PTHR48086">
    <property type="entry name" value="SODIUM/PROLINE SYMPORTER-RELATED"/>
    <property type="match status" value="1"/>
</dbReference>
<dbReference type="Pfam" id="PF00474">
    <property type="entry name" value="SSF"/>
    <property type="match status" value="1"/>
</dbReference>
<name>A0A0N7MLK9_9SACH</name>
<dbReference type="GO" id="GO:0005886">
    <property type="term" value="C:plasma membrane"/>
    <property type="evidence" value="ECO:0007669"/>
    <property type="project" value="TreeGrafter"/>
</dbReference>
<reference evidence="10" key="1">
    <citation type="submission" date="2015-10" db="EMBL/GenBank/DDBJ databases">
        <authorList>
            <person name="Devillers H."/>
        </authorList>
    </citation>
    <scope>NUCLEOTIDE SEQUENCE [LARGE SCALE GENOMIC DNA]</scope>
</reference>
<evidence type="ECO:0000256" key="8">
    <source>
        <dbReference type="SAM" id="Phobius"/>
    </source>
</evidence>
<evidence type="ECO:0000256" key="7">
    <source>
        <dbReference type="RuleBase" id="RU362091"/>
    </source>
</evidence>
<evidence type="ECO:0000256" key="1">
    <source>
        <dbReference type="ARBA" id="ARBA00004141"/>
    </source>
</evidence>
<dbReference type="Proteomes" id="UP000236544">
    <property type="component" value="Unassembled WGS sequence"/>
</dbReference>
<evidence type="ECO:0000313" key="10">
    <source>
        <dbReference type="Proteomes" id="UP000236544"/>
    </source>
</evidence>
<dbReference type="PANTHER" id="PTHR48086:SF10">
    <property type="entry name" value="AGR155CP"/>
    <property type="match status" value="1"/>
</dbReference>
<feature type="transmembrane region" description="Helical" evidence="8">
    <location>
        <begin position="351"/>
        <end position="371"/>
    </location>
</feature>
<keyword evidence="6 8" id="KW-0472">Membrane</keyword>
<keyword evidence="10" id="KW-1185">Reference proteome</keyword>
<feature type="transmembrane region" description="Helical" evidence="8">
    <location>
        <begin position="259"/>
        <end position="288"/>
    </location>
</feature>
<dbReference type="InterPro" id="IPR001734">
    <property type="entry name" value="Na/solute_symporter"/>
</dbReference>
<evidence type="ECO:0000313" key="9">
    <source>
        <dbReference type="EMBL" id="CUS22575.1"/>
    </source>
</evidence>
<evidence type="ECO:0000256" key="4">
    <source>
        <dbReference type="ARBA" id="ARBA00022692"/>
    </source>
</evidence>
<dbReference type="InterPro" id="IPR050277">
    <property type="entry name" value="Sodium:Solute_Symporter"/>
</dbReference>
<dbReference type="EMBL" id="LN890530">
    <property type="protein sequence ID" value="CUS22575.1"/>
    <property type="molecule type" value="Genomic_DNA"/>
</dbReference>
<dbReference type="OrthoDB" id="6132759at2759"/>
<accession>A0A0N7MLK9</accession>
<evidence type="ECO:0000256" key="3">
    <source>
        <dbReference type="ARBA" id="ARBA00022448"/>
    </source>
</evidence>
<evidence type="ECO:0000256" key="6">
    <source>
        <dbReference type="ARBA" id="ARBA00023136"/>
    </source>
</evidence>
<keyword evidence="3" id="KW-0813">Transport</keyword>
<dbReference type="AlphaFoldDB" id="A0A0N7MLK9"/>
<comment type="subcellular location">
    <subcellularLocation>
        <location evidence="1">Membrane</location>
        <topology evidence="1">Multi-pass membrane protein</topology>
    </subcellularLocation>
</comment>
<feature type="transmembrane region" description="Helical" evidence="8">
    <location>
        <begin position="300"/>
        <end position="323"/>
    </location>
</feature>
<evidence type="ECO:0000256" key="2">
    <source>
        <dbReference type="ARBA" id="ARBA00006434"/>
    </source>
</evidence>
<feature type="transmembrane region" description="Helical" evidence="8">
    <location>
        <begin position="408"/>
        <end position="427"/>
    </location>
</feature>
<dbReference type="InterPro" id="IPR038377">
    <property type="entry name" value="Na/Glc_symporter_sf"/>
</dbReference>
<sequence length="535" mass="57991">MGNLSVQAANGILWPLYGVLLITACGIAYWKKDAKTFLSANGTQKGVPLAFNFVASALGVGVFTTYPQVANISGLHGLLVYALAGGLPMFLFAFFGPVIRRKVPNGFVLTEWVFQRYGKVCGLYLSACTILTLYLFMVSELASLKFCIQSLTTVRALPVVIVECVVTTIYTTVGGFHISFITDSMQVSVVFVLLVVVACAMGSYIHIDTSKIGPSGLLKQNKLGWQLVYILVVAIFTNDFFMSGFWLRTFAARSDRDLLVGCSLAFAVLVVVISLIGVTGFIAVWAGLVDVADQDHGGSSFFILLTAMPDWVMGFVLAFAVILSTCTLDSLQSALVSTISNDVFRNKLPLVYARGLVALIMVPVVVVGLIAEDVLSIFLIVDLLSSAVVPVLMLGLSSRFFFLSAWEVVGGGLGGIFAVWIFGTVYFDSPREGGRLLLVSNGLYGRDSEGVYGNDWSTFGAFVVAPFGGILVGLFILGVRTAVNYTRCRMHNLEFDMYKKPAEVEESENNEPMIEEDATIKKTYTARTSEVSEYA</sequence>
<keyword evidence="4 8" id="KW-0812">Transmembrane</keyword>
<comment type="similarity">
    <text evidence="2 7">Belongs to the sodium:solute symporter (SSF) (TC 2.A.21) family.</text>
</comment>
<feature type="transmembrane region" description="Helical" evidence="8">
    <location>
        <begin position="49"/>
        <end position="66"/>
    </location>
</feature>
<dbReference type="GO" id="GO:0015606">
    <property type="term" value="F:spermidine transmembrane transporter activity"/>
    <property type="evidence" value="ECO:0007669"/>
    <property type="project" value="TreeGrafter"/>
</dbReference>
<dbReference type="Gene3D" id="1.20.1730.10">
    <property type="entry name" value="Sodium/glucose cotransporter"/>
    <property type="match status" value="1"/>
</dbReference>